<feature type="transmembrane region" description="Helical" evidence="1">
    <location>
        <begin position="69"/>
        <end position="89"/>
    </location>
</feature>
<proteinExistence type="predicted"/>
<feature type="transmembrane region" description="Helical" evidence="1">
    <location>
        <begin position="314"/>
        <end position="333"/>
    </location>
</feature>
<gene>
    <name evidence="2" type="ORF">SAMN05216559_2142</name>
</gene>
<dbReference type="EMBL" id="FOZK01000002">
    <property type="protein sequence ID" value="SFR99029.1"/>
    <property type="molecule type" value="Genomic_DNA"/>
</dbReference>
<dbReference type="STRING" id="767519.SAMN05216559_2142"/>
<dbReference type="AlphaFoldDB" id="A0A1I6L6E0"/>
<dbReference type="Proteomes" id="UP000199062">
    <property type="component" value="Unassembled WGS sequence"/>
</dbReference>
<keyword evidence="1" id="KW-0472">Membrane</keyword>
<sequence length="505" mass="52014">MIVLSASRWGKYYPSRSWTAAMDRPDPSSFVVSILRGVGVAAWTWVAFAAVSATILVRVDDEMQAALDGAVSSSFVESFLGVLTFDFGLSILYQEPAIDIVSTALPTTLLLLGQVAVVAAVLGGALVALSRNGPGARRLVEVFGYLGAFPVPVVLFGCYALGTSTGWAWLSPGAGGSLGNWLEATALALPIAAVTGRVVVREPRNRGWLIDAWLFGMWILGTVVFVERAAEIPGLGYFYMDANRAFDVPLTFAIGAALVLLGLVGVVARELAVSAGSSDRFGSADAGPGPAVPDGGTGVSDLDTVLRDDRRVQAGLAGFGVFLAIGVVGSVLLDPVPVGQIPQSPIRATVEALGVVTFAAVGVATVASVLGVAFGLLSARVRYGRAATALTVGLAANVSFFVWMQFARAAIDLPLPDSVWLGVAVTPPVALVARRKLAGRAGIPVAALWRPLGVAVTGAAVAALVVVQIQLVGSASGHVLEPPTGVAVGLPVLSLFLLGEGLRRR</sequence>
<feature type="transmembrane region" description="Helical" evidence="1">
    <location>
        <begin position="483"/>
        <end position="502"/>
    </location>
</feature>
<evidence type="ECO:0000313" key="2">
    <source>
        <dbReference type="EMBL" id="SFR99029.1"/>
    </source>
</evidence>
<accession>A0A1I6L6E0</accession>
<reference evidence="2 3" key="1">
    <citation type="submission" date="2016-10" db="EMBL/GenBank/DDBJ databases">
        <authorList>
            <person name="de Groot N.N."/>
        </authorList>
    </citation>
    <scope>NUCLEOTIDE SEQUENCE [LARGE SCALE GENOMIC DNA]</scope>
    <source>
        <strain evidence="2 3">CGMCC 1.10457</strain>
    </source>
</reference>
<evidence type="ECO:0000256" key="1">
    <source>
        <dbReference type="SAM" id="Phobius"/>
    </source>
</evidence>
<feature type="transmembrane region" description="Helical" evidence="1">
    <location>
        <begin position="212"/>
        <end position="230"/>
    </location>
</feature>
<keyword evidence="1" id="KW-1133">Transmembrane helix</keyword>
<keyword evidence="3" id="KW-1185">Reference proteome</keyword>
<keyword evidence="1" id="KW-0812">Transmembrane</keyword>
<feature type="transmembrane region" description="Helical" evidence="1">
    <location>
        <begin position="142"/>
        <end position="162"/>
    </location>
</feature>
<feature type="transmembrane region" description="Helical" evidence="1">
    <location>
        <begin position="182"/>
        <end position="200"/>
    </location>
</feature>
<feature type="transmembrane region" description="Helical" evidence="1">
    <location>
        <begin position="418"/>
        <end position="435"/>
    </location>
</feature>
<feature type="transmembrane region" description="Helical" evidence="1">
    <location>
        <begin position="447"/>
        <end position="471"/>
    </location>
</feature>
<protein>
    <submittedName>
        <fullName evidence="2">ABC-type dipeptide/oligopeptide/nickel transport system, permease component</fullName>
    </submittedName>
</protein>
<feature type="transmembrane region" description="Helical" evidence="1">
    <location>
        <begin position="250"/>
        <end position="268"/>
    </location>
</feature>
<name>A0A1I6L6E0_9EURY</name>
<feature type="transmembrane region" description="Helical" evidence="1">
    <location>
        <begin position="109"/>
        <end position="130"/>
    </location>
</feature>
<feature type="transmembrane region" description="Helical" evidence="1">
    <location>
        <begin position="353"/>
        <end position="379"/>
    </location>
</feature>
<feature type="transmembrane region" description="Helical" evidence="1">
    <location>
        <begin position="34"/>
        <end position="57"/>
    </location>
</feature>
<evidence type="ECO:0000313" key="3">
    <source>
        <dbReference type="Proteomes" id="UP000199062"/>
    </source>
</evidence>
<organism evidence="2 3">
    <name type="scientific">Halomicrobium zhouii</name>
    <dbReference type="NCBI Taxonomy" id="767519"/>
    <lineage>
        <taxon>Archaea</taxon>
        <taxon>Methanobacteriati</taxon>
        <taxon>Methanobacteriota</taxon>
        <taxon>Stenosarchaea group</taxon>
        <taxon>Halobacteria</taxon>
        <taxon>Halobacteriales</taxon>
        <taxon>Haloarculaceae</taxon>
        <taxon>Halomicrobium</taxon>
    </lineage>
</organism>
<feature type="transmembrane region" description="Helical" evidence="1">
    <location>
        <begin position="386"/>
        <end position="406"/>
    </location>
</feature>